<proteinExistence type="predicted"/>
<reference evidence="1" key="1">
    <citation type="journal article" date="2020" name="Stud. Mycol.">
        <title>101 Dothideomycetes genomes: a test case for predicting lifestyles and emergence of pathogens.</title>
        <authorList>
            <person name="Haridas S."/>
            <person name="Albert R."/>
            <person name="Binder M."/>
            <person name="Bloem J."/>
            <person name="Labutti K."/>
            <person name="Salamov A."/>
            <person name="Andreopoulos B."/>
            <person name="Baker S."/>
            <person name="Barry K."/>
            <person name="Bills G."/>
            <person name="Bluhm B."/>
            <person name="Cannon C."/>
            <person name="Castanera R."/>
            <person name="Culley D."/>
            <person name="Daum C."/>
            <person name="Ezra D."/>
            <person name="Gonzalez J."/>
            <person name="Henrissat B."/>
            <person name="Kuo A."/>
            <person name="Liang C."/>
            <person name="Lipzen A."/>
            <person name="Lutzoni F."/>
            <person name="Magnuson J."/>
            <person name="Mondo S."/>
            <person name="Nolan M."/>
            <person name="Ohm R."/>
            <person name="Pangilinan J."/>
            <person name="Park H.-J."/>
            <person name="Ramirez L."/>
            <person name="Alfaro M."/>
            <person name="Sun H."/>
            <person name="Tritt A."/>
            <person name="Yoshinaga Y."/>
            <person name="Zwiers L.-H."/>
            <person name="Turgeon B."/>
            <person name="Goodwin S."/>
            <person name="Spatafora J."/>
            <person name="Crous P."/>
            <person name="Grigoriev I."/>
        </authorList>
    </citation>
    <scope>NUCLEOTIDE SEQUENCE</scope>
    <source>
        <strain evidence="1">CBS 183.55</strain>
    </source>
</reference>
<organism evidence="1 2">
    <name type="scientific">Didymella exigua CBS 183.55</name>
    <dbReference type="NCBI Taxonomy" id="1150837"/>
    <lineage>
        <taxon>Eukaryota</taxon>
        <taxon>Fungi</taxon>
        <taxon>Dikarya</taxon>
        <taxon>Ascomycota</taxon>
        <taxon>Pezizomycotina</taxon>
        <taxon>Dothideomycetes</taxon>
        <taxon>Pleosporomycetidae</taxon>
        <taxon>Pleosporales</taxon>
        <taxon>Pleosporineae</taxon>
        <taxon>Didymellaceae</taxon>
        <taxon>Didymella</taxon>
    </lineage>
</organism>
<evidence type="ECO:0000313" key="1">
    <source>
        <dbReference type="EMBL" id="KAF1922510.1"/>
    </source>
</evidence>
<accession>A0A6A5R5P2</accession>
<sequence>MVEPCFIYQSSESASMSLCVGRTVHRHVRRAGKPAKLDHGLTQDIHPLTPHNIGIMATNQPTNKSLAIVGSGADTAIGNLIYRFRGIDLPMLAKLQEKGINTYDHAVKELRDLNEELYFYTPSHRVTVNDQISTVDGFLLVITPPPQASNTYFSSNTVNRLKESAPLFAQKKAVVLIRTPENRD</sequence>
<gene>
    <name evidence="1" type="ORF">M421DRAFT_355284</name>
</gene>
<keyword evidence="2" id="KW-1185">Reference proteome</keyword>
<dbReference type="OrthoDB" id="3524701at2759"/>
<dbReference type="EMBL" id="ML979024">
    <property type="protein sequence ID" value="KAF1922510.1"/>
    <property type="molecule type" value="Genomic_DNA"/>
</dbReference>
<dbReference type="AlphaFoldDB" id="A0A6A5R5P2"/>
<name>A0A6A5R5P2_9PLEO</name>
<protein>
    <submittedName>
        <fullName evidence="1">Uncharacterized protein</fullName>
    </submittedName>
</protein>
<dbReference type="Proteomes" id="UP000800082">
    <property type="component" value="Unassembled WGS sequence"/>
</dbReference>
<dbReference type="RefSeq" id="XP_033442763.1">
    <property type="nucleotide sequence ID" value="XM_033589608.1"/>
</dbReference>
<evidence type="ECO:0000313" key="2">
    <source>
        <dbReference type="Proteomes" id="UP000800082"/>
    </source>
</evidence>
<dbReference type="GeneID" id="54347256"/>